<evidence type="ECO:0000313" key="6">
    <source>
        <dbReference type="Proteomes" id="UP000017246"/>
    </source>
</evidence>
<proteinExistence type="inferred from homology"/>
<dbReference type="InterPro" id="IPR032914">
    <property type="entry name" value="Vam6/VPS39/TRAP1"/>
</dbReference>
<dbReference type="STRING" id="6211.A0A068Y1R0"/>
<dbReference type="Pfam" id="PF10366">
    <property type="entry name" value="Vps39_1"/>
    <property type="match status" value="1"/>
</dbReference>
<dbReference type="PANTHER" id="PTHR12894:SF49">
    <property type="entry name" value="VAM6_VPS39-LIKE PROTEIN"/>
    <property type="match status" value="1"/>
</dbReference>
<dbReference type="InterPro" id="IPR019452">
    <property type="entry name" value="VPS39/TGF_beta_rcpt-assoc_1"/>
</dbReference>
<keyword evidence="6" id="KW-1185">Reference proteome</keyword>
<dbReference type="GO" id="GO:0006914">
    <property type="term" value="P:autophagy"/>
    <property type="evidence" value="ECO:0007669"/>
    <property type="project" value="TreeGrafter"/>
</dbReference>
<evidence type="ECO:0000259" key="4">
    <source>
        <dbReference type="PROSITE" id="PS50219"/>
    </source>
</evidence>
<name>A0A068Y1R0_ECHMU</name>
<comment type="subcellular location">
    <subcellularLocation>
        <location evidence="1">Endomembrane system</location>
        <topology evidence="1">Peripheral membrane protein</topology>
    </subcellularLocation>
</comment>
<feature type="domain" description="CNH" evidence="4">
    <location>
        <begin position="1"/>
        <end position="354"/>
    </location>
</feature>
<dbReference type="eggNOG" id="KOG2063">
    <property type="taxonomic scope" value="Eukaryota"/>
</dbReference>
<dbReference type="GO" id="GO:0005737">
    <property type="term" value="C:cytoplasm"/>
    <property type="evidence" value="ECO:0007669"/>
    <property type="project" value="TreeGrafter"/>
</dbReference>
<keyword evidence="2" id="KW-0472">Membrane</keyword>
<dbReference type="GO" id="GO:0034058">
    <property type="term" value="P:endosomal vesicle fusion"/>
    <property type="evidence" value="ECO:0007669"/>
    <property type="project" value="TreeGrafter"/>
</dbReference>
<dbReference type="OMA" id="DETEMAR"/>
<dbReference type="EMBL" id="LN902841">
    <property type="protein sequence ID" value="CDS36040.1"/>
    <property type="molecule type" value="Genomic_DNA"/>
</dbReference>
<sequence length="1158" mass="131014">MILGQDQSAPHKPLEFTPLVDAPANQAFPALPSLNVRLCATHNLCKKRVLQLQAVPEYGFFLALTEFQLTAHNLSNRQLIAVVPNSKGATYFTIMYQSPTPEFKKHANVNDLLNRLKKPLVYTEEIRSPSNGYPRRLNLCICVRKKLYFFRWAPSRRAFIPPSEADDPSIAFWPSEFSIMEPARSLQFCGLETLMIASRSEYMRLNLVTRECQRITTSAKVATTLMSPLPYCMDPVTFDETVSPKTALTNTTSDEPDVDSTKENCGDKWVVGASAPFIFASDESSFTLMPDDTDVKSTPTFTWSDIAQCIQVFPPFLLAGLSKQLEVRCLDPCVLVQTFAIPRIRSMCSNEHGWLYASAAASVYHPDDSQPCLSSDQTEAPSMSHGSDVWLLLSANRLRFVQKLVNQKEFKVALRVACFANISGQPPVMTNPIGALFAFHLFDTKRDFEGAFQLFYKLKTDPILVIGLCPGLLGEEQSAKLHYPSSPMPLADSDRAALFEPLITFLVRWRNHLRSNRPLEMSLDNFLEQCVPCGVIVDCGIEQRRRSCLLQVVDTSLLKCYQVTNVARIGPLLRQENYCSLEEAEEMLKANNRIKDLVTVYRMRGLHRKALHCLTSVVSDGDTDSNVASDKQLNQCSITNYLKRLTGAPFDLVVEFGEDVLMRHPRAWISIFTAWERQIRENASASNKAEYYSLISYRDKAMRYLERVAPHLLLPFLECILFSPCICEDEEEEEGLDALDVLNDEVDFGPTVFLDRSSSSLSPSKSPTVIRDVQNSVDIPIFSHSSTSNSESTPVERQWESTCIWPFPKHHHSHRRSAPCHICQRIEPEGDASDGYTMPEICALPPGFPPQVELFDRYVRVLINQIQLHTNDKVMAYRVADERPKDGIVAHLRSRLLHFLNMGDVQVSSEELLLHFPYDGCFEERTVLLERLKRHRQALNMWIHLLNSWDKALEHCARTQAKAELQYVARASGKSAKKDQEDINLCEIYTVLVDVCLNPLEPIALGIVLPNNTYDTESSSAFHNELDLRFKPRMDLALAVMLRFGELIDVTKVLHMLPDDTDLKLLSPFLESALRQQASLWTRLIFFTSAVHRESVQSHNACVATTAAQMFKVTTLSRCRQCRRRIGNAAFVRYPDSGDLVHYGCCRDLPVDSDLPLL</sequence>
<accession>A0A068Y1R0</accession>
<dbReference type="InterPro" id="IPR001180">
    <property type="entry name" value="CNH_dom"/>
</dbReference>
<gene>
    <name evidence="5" type="ORF">EmuJ_001200800</name>
</gene>
<evidence type="ECO:0000256" key="3">
    <source>
        <dbReference type="ARBA" id="ARBA00038201"/>
    </source>
</evidence>
<dbReference type="AlphaFoldDB" id="A0A068Y1R0"/>
<evidence type="ECO:0000256" key="2">
    <source>
        <dbReference type="ARBA" id="ARBA00023136"/>
    </source>
</evidence>
<dbReference type="InterPro" id="IPR019453">
    <property type="entry name" value="VPS39/TGFA1_Znf"/>
</dbReference>
<protein>
    <submittedName>
        <fullName evidence="5">Vam6:Vps39 protein</fullName>
    </submittedName>
</protein>
<organism evidence="5 6">
    <name type="scientific">Echinococcus multilocularis</name>
    <name type="common">Fox tapeworm</name>
    <dbReference type="NCBI Taxonomy" id="6211"/>
    <lineage>
        <taxon>Eukaryota</taxon>
        <taxon>Metazoa</taxon>
        <taxon>Spiralia</taxon>
        <taxon>Lophotrochozoa</taxon>
        <taxon>Platyhelminthes</taxon>
        <taxon>Cestoda</taxon>
        <taxon>Eucestoda</taxon>
        <taxon>Cyclophyllidea</taxon>
        <taxon>Taeniidae</taxon>
        <taxon>Echinococcus</taxon>
    </lineage>
</organism>
<comment type="similarity">
    <text evidence="3">Belongs to the VAM6/VPS39 family.</text>
</comment>
<dbReference type="PROSITE" id="PS50219">
    <property type="entry name" value="CNH"/>
    <property type="match status" value="1"/>
</dbReference>
<dbReference type="OrthoDB" id="5325112at2759"/>
<evidence type="ECO:0000313" key="5">
    <source>
        <dbReference type="EMBL" id="CDS36040.1"/>
    </source>
</evidence>
<dbReference type="GO" id="GO:0016020">
    <property type="term" value="C:membrane"/>
    <property type="evidence" value="ECO:0007669"/>
    <property type="project" value="TreeGrafter"/>
</dbReference>
<dbReference type="GO" id="GO:0012505">
    <property type="term" value="C:endomembrane system"/>
    <property type="evidence" value="ECO:0007669"/>
    <property type="project" value="UniProtKB-SubCell"/>
</dbReference>
<reference evidence="5" key="1">
    <citation type="journal article" date="2013" name="Nature">
        <title>The genomes of four tapeworm species reveal adaptations to parasitism.</title>
        <authorList>
            <person name="Tsai I.J."/>
            <person name="Zarowiecki M."/>
            <person name="Holroyd N."/>
            <person name="Garciarrubio A."/>
            <person name="Sanchez-Flores A."/>
            <person name="Brooks K.L."/>
            <person name="Tracey A."/>
            <person name="Bobes R.J."/>
            <person name="Fragoso G."/>
            <person name="Sciutto E."/>
            <person name="Aslett M."/>
            <person name="Beasley H."/>
            <person name="Bennett H.M."/>
            <person name="Cai J."/>
            <person name="Camicia F."/>
            <person name="Clark R."/>
            <person name="Cucher M."/>
            <person name="De Silva N."/>
            <person name="Day T.A."/>
            <person name="Deplazes P."/>
            <person name="Estrada K."/>
            <person name="Fernandez C."/>
            <person name="Holland P.W."/>
            <person name="Hou J."/>
            <person name="Hu S."/>
            <person name="Huckvale T."/>
            <person name="Hung S.S."/>
            <person name="Kamenetzky L."/>
            <person name="Keane J.A."/>
            <person name="Kiss F."/>
            <person name="Koziol U."/>
            <person name="Lambert O."/>
            <person name="Liu K."/>
            <person name="Luo X."/>
            <person name="Luo Y."/>
            <person name="Macchiaroli N."/>
            <person name="Nichol S."/>
            <person name="Paps J."/>
            <person name="Parkinson J."/>
            <person name="Pouchkina-Stantcheva N."/>
            <person name="Riddiford N."/>
            <person name="Rosenzvit M."/>
            <person name="Salinas G."/>
            <person name="Wasmuth J.D."/>
            <person name="Zamanian M."/>
            <person name="Zheng Y."/>
            <person name="Cai X."/>
            <person name="Soberon X."/>
            <person name="Olson P.D."/>
            <person name="Laclette J.P."/>
            <person name="Brehm K."/>
            <person name="Berriman M."/>
            <person name="Garciarrubio A."/>
            <person name="Bobes R.J."/>
            <person name="Fragoso G."/>
            <person name="Sanchez-Flores A."/>
            <person name="Estrada K."/>
            <person name="Cevallos M.A."/>
            <person name="Morett E."/>
            <person name="Gonzalez V."/>
            <person name="Portillo T."/>
            <person name="Ochoa-Leyva A."/>
            <person name="Jose M.V."/>
            <person name="Sciutto E."/>
            <person name="Landa A."/>
            <person name="Jimenez L."/>
            <person name="Valdes V."/>
            <person name="Carrero J.C."/>
            <person name="Larralde C."/>
            <person name="Morales-Montor J."/>
            <person name="Limon-Lason J."/>
            <person name="Soberon X."/>
            <person name="Laclette J.P."/>
        </authorList>
    </citation>
    <scope>NUCLEOTIDE SEQUENCE [LARGE SCALE GENOMIC DNA]</scope>
</reference>
<dbReference type="Pfam" id="PF10367">
    <property type="entry name" value="zf-Vps39_C"/>
    <property type="match status" value="1"/>
</dbReference>
<dbReference type="PANTHER" id="PTHR12894">
    <property type="entry name" value="CNH DOMAIN CONTAINING"/>
    <property type="match status" value="1"/>
</dbReference>
<dbReference type="Proteomes" id="UP000017246">
    <property type="component" value="Unassembled WGS sequence"/>
</dbReference>
<reference evidence="5" key="2">
    <citation type="submission" date="2015-11" db="EMBL/GenBank/DDBJ databases">
        <authorList>
            <person name="Zhang Y."/>
            <person name="Guo Z."/>
        </authorList>
    </citation>
    <scope>NUCLEOTIDE SEQUENCE</scope>
</reference>
<evidence type="ECO:0000256" key="1">
    <source>
        <dbReference type="ARBA" id="ARBA00004184"/>
    </source>
</evidence>